<sequence length="161" mass="18212">MTKVQKQEMVEVLTQEFKNAQALLVCDYKGTNVKSLEELRRNARQVDVKVQVIKNTLARIALRDSGMPELDIKDTNIFIWGEDQISLAKIVVKFAEANAEKFTIKTGSFDGQKVDKNHIVSVSKLPSKEELIGMLLSVWTAPARYFATGLDNLRKQKEQNS</sequence>
<dbReference type="GO" id="GO:0005840">
    <property type="term" value="C:ribosome"/>
    <property type="evidence" value="ECO:0007669"/>
    <property type="project" value="UniProtKB-KW"/>
</dbReference>
<dbReference type="InterPro" id="IPR022973">
    <property type="entry name" value="Ribosomal_uL10_bac"/>
</dbReference>
<dbReference type="PANTHER" id="PTHR11560">
    <property type="entry name" value="39S RIBOSOMAL PROTEIN L10, MITOCHONDRIAL"/>
    <property type="match status" value="1"/>
</dbReference>
<dbReference type="RefSeq" id="WP_023929242.1">
    <property type="nucleotide sequence ID" value="NZ_JAERIX010000058.1"/>
</dbReference>
<reference evidence="7 8" key="1">
    <citation type="submission" date="2019-09" db="EMBL/GenBank/DDBJ databases">
        <title>Draft genome sequence of various Type strains from the CCUG.</title>
        <authorList>
            <person name="Pineiro-Iglesias B."/>
            <person name="Tunovic T."/>
            <person name="Unosson C."/>
            <person name="Inganas E."/>
            <person name="Ohlen M."/>
            <person name="Cardew S."/>
            <person name="Jensie-Markopoulos S."/>
            <person name="Salva-Serra F."/>
            <person name="Jaen-Luchoro D."/>
            <person name="Karlsson R."/>
            <person name="Svensson-Stadler L."/>
            <person name="Chun J."/>
            <person name="Moore E."/>
        </authorList>
    </citation>
    <scope>NUCLEOTIDE SEQUENCE [LARGE SCALE GENOMIC DNA]</scope>
    <source>
        <strain evidence="7 8">CCUG 32756T</strain>
    </source>
</reference>
<dbReference type="GO" id="GO:0006412">
    <property type="term" value="P:translation"/>
    <property type="evidence" value="ECO:0007669"/>
    <property type="project" value="UniProtKB-UniRule"/>
</dbReference>
<dbReference type="SUPFAM" id="SSF160369">
    <property type="entry name" value="Ribosomal protein L10-like"/>
    <property type="match status" value="1"/>
</dbReference>
<dbReference type="AlphaFoldDB" id="A0A5M9QV48"/>
<dbReference type="Proteomes" id="UP000323707">
    <property type="component" value="Unassembled WGS sequence"/>
</dbReference>
<dbReference type="InterPro" id="IPR043141">
    <property type="entry name" value="Ribosomal_uL10-like_sf"/>
</dbReference>
<dbReference type="Gene3D" id="3.30.70.1730">
    <property type="match status" value="1"/>
</dbReference>
<gene>
    <name evidence="6" type="primary">rplJ</name>
    <name evidence="7" type="ORF">F4V45_01635</name>
</gene>
<accession>A0A5M9QV48</accession>
<keyword evidence="6" id="KW-0699">rRNA-binding</keyword>
<comment type="subunit">
    <text evidence="6">Part of the ribosomal stalk of the 50S ribosomal subunit. The N-terminus interacts with L11 and the large rRNA to form the base of the stalk. The C-terminus forms an elongated spine to which L12 dimers bind in a sequential fashion forming a multimeric L10(L12)X complex.</text>
</comment>
<evidence type="ECO:0000256" key="1">
    <source>
        <dbReference type="ARBA" id="ARBA00002633"/>
    </source>
</evidence>
<evidence type="ECO:0000256" key="2">
    <source>
        <dbReference type="ARBA" id="ARBA00008889"/>
    </source>
</evidence>
<comment type="caution">
    <text evidence="7">The sequence shown here is derived from an EMBL/GenBank/DDBJ whole genome shotgun (WGS) entry which is preliminary data.</text>
</comment>
<dbReference type="InterPro" id="IPR001790">
    <property type="entry name" value="Ribosomal_uL10"/>
</dbReference>
<keyword evidence="6" id="KW-0694">RNA-binding</keyword>
<dbReference type="CDD" id="cd05797">
    <property type="entry name" value="Ribosomal_L10"/>
    <property type="match status" value="1"/>
</dbReference>
<comment type="function">
    <text evidence="1 6">Forms part of the ribosomal stalk, playing a central role in the interaction of the ribosome with GTP-bound translation factors.</text>
</comment>
<protein>
    <recommendedName>
        <fullName evidence="5 6">Large ribosomal subunit protein uL10</fullName>
    </recommendedName>
</protein>
<proteinExistence type="inferred from homology"/>
<name>A0A5M9QV48_9HELI</name>
<dbReference type="Pfam" id="PF00466">
    <property type="entry name" value="Ribosomal_L10"/>
    <property type="match status" value="1"/>
</dbReference>
<evidence type="ECO:0000313" key="7">
    <source>
        <dbReference type="EMBL" id="KAA8710975.1"/>
    </source>
</evidence>
<dbReference type="NCBIfam" id="NF000955">
    <property type="entry name" value="PRK00099.1-1"/>
    <property type="match status" value="1"/>
</dbReference>
<keyword evidence="3 6" id="KW-0689">Ribosomal protein</keyword>
<comment type="similarity">
    <text evidence="2 6">Belongs to the universal ribosomal protein uL10 family.</text>
</comment>
<evidence type="ECO:0000256" key="5">
    <source>
        <dbReference type="ARBA" id="ARBA00035202"/>
    </source>
</evidence>
<organism evidence="7 8">
    <name type="scientific">Helicobacter canis</name>
    <dbReference type="NCBI Taxonomy" id="29419"/>
    <lineage>
        <taxon>Bacteria</taxon>
        <taxon>Pseudomonadati</taxon>
        <taxon>Campylobacterota</taxon>
        <taxon>Epsilonproteobacteria</taxon>
        <taxon>Campylobacterales</taxon>
        <taxon>Helicobacteraceae</taxon>
        <taxon>Helicobacter</taxon>
    </lineage>
</organism>
<keyword evidence="4 6" id="KW-0687">Ribonucleoprotein</keyword>
<dbReference type="HAMAP" id="MF_00362">
    <property type="entry name" value="Ribosomal_uL10"/>
    <property type="match status" value="1"/>
</dbReference>
<evidence type="ECO:0000313" key="8">
    <source>
        <dbReference type="Proteomes" id="UP000323707"/>
    </source>
</evidence>
<dbReference type="InterPro" id="IPR047865">
    <property type="entry name" value="Ribosomal_uL10_bac_type"/>
</dbReference>
<dbReference type="GO" id="GO:1990904">
    <property type="term" value="C:ribonucleoprotein complex"/>
    <property type="evidence" value="ECO:0007669"/>
    <property type="project" value="UniProtKB-KW"/>
</dbReference>
<evidence type="ECO:0000256" key="4">
    <source>
        <dbReference type="ARBA" id="ARBA00023274"/>
    </source>
</evidence>
<evidence type="ECO:0000256" key="3">
    <source>
        <dbReference type="ARBA" id="ARBA00022980"/>
    </source>
</evidence>
<dbReference type="GO" id="GO:0070180">
    <property type="term" value="F:large ribosomal subunit rRNA binding"/>
    <property type="evidence" value="ECO:0007669"/>
    <property type="project" value="UniProtKB-UniRule"/>
</dbReference>
<evidence type="ECO:0000256" key="6">
    <source>
        <dbReference type="HAMAP-Rule" id="MF_00362"/>
    </source>
</evidence>
<dbReference type="EMBL" id="VXKE01000005">
    <property type="protein sequence ID" value="KAA8710975.1"/>
    <property type="molecule type" value="Genomic_DNA"/>
</dbReference>